<keyword evidence="2" id="KW-1185">Reference proteome</keyword>
<dbReference type="AlphaFoldDB" id="G5AG25"/>
<evidence type="ECO:0000313" key="2">
    <source>
        <dbReference type="Proteomes" id="UP000002640"/>
    </source>
</evidence>
<dbReference type="EMBL" id="JH159166">
    <property type="protein sequence ID" value="EGZ05537.1"/>
    <property type="molecule type" value="Genomic_DNA"/>
</dbReference>
<organism evidence="1 2">
    <name type="scientific">Phytophthora sojae (strain P6497)</name>
    <name type="common">Soybean stem and root rot agent</name>
    <name type="synonym">Phytophthora megasperma f. sp. glycines</name>
    <dbReference type="NCBI Taxonomy" id="1094619"/>
    <lineage>
        <taxon>Eukaryota</taxon>
        <taxon>Sar</taxon>
        <taxon>Stramenopiles</taxon>
        <taxon>Oomycota</taxon>
        <taxon>Peronosporomycetes</taxon>
        <taxon>Peronosporales</taxon>
        <taxon>Peronosporaceae</taxon>
        <taxon>Phytophthora</taxon>
    </lineage>
</organism>
<sequence length="621" mass="68812">MELFTLLSLVNNRALIQLVRSPTGIQPSQTDGEHCTFYPEWVFRLTRARMSNDIAAVETEVTWGEVLGFPNDPWKYSRDFRDTALKLNAMRVEETRKACERSKSSVYWDYRFQGSHVDCRQQPAKSADSSDSIWSEFGRLFDVILPPIARLYLTGHFGSLNSTRRPVSESCDVLAAIRNWAHPVAVPTLTKAFAATAISDLSIDLEGASMTSLQTTVNIGFCLNTLLCRSSVRLTDQNDNQLVHDIGPVSFGKLDLWGFGICDRMFAAMCSAAAELSAEAHLDNMDMHLEGSGRWSWLIYAVCCGGSEVEIPSVEVCWGTLTRFDIRAITAVLHTNYPQPILGTSQNGRHQFGFVDILEGAELRLREVNGGDECVVVVSKACRCRALYDPTEGELVNVIVPGYGACKAKLGASSRFTPDCRKSNFPRKRLTGSFAIRNTTIESPAVLMDLLALVTSGLRSLLLRARTPTQLDLSLLCIACPDLQELFTRNFNVKVAVQDESLGRWPIKRIDFMDCTGTLADLTSCLRNKSLRLARELVHLQVRPPRRLTYDDAAASELMAHDGEILPVTKDKLPAQSKAAMISVVTSTCEALRPIHRLDAYILSLVFVFASTPGQRAVICS</sequence>
<proteinExistence type="predicted"/>
<dbReference type="Proteomes" id="UP000002640">
    <property type="component" value="Unassembled WGS sequence"/>
</dbReference>
<dbReference type="InParanoid" id="G5AG25"/>
<evidence type="ECO:0000313" key="1">
    <source>
        <dbReference type="EMBL" id="EGZ05537.1"/>
    </source>
</evidence>
<name>G5AG25_PHYSP</name>
<dbReference type="RefSeq" id="XP_009539068.1">
    <property type="nucleotide sequence ID" value="XM_009540773.1"/>
</dbReference>
<protein>
    <submittedName>
        <fullName evidence="1">Uncharacterized protein</fullName>
    </submittedName>
</protein>
<reference evidence="1 2" key="1">
    <citation type="journal article" date="2006" name="Science">
        <title>Phytophthora genome sequences uncover evolutionary origins and mechanisms of pathogenesis.</title>
        <authorList>
            <person name="Tyler B.M."/>
            <person name="Tripathy S."/>
            <person name="Zhang X."/>
            <person name="Dehal P."/>
            <person name="Jiang R.H."/>
            <person name="Aerts A."/>
            <person name="Arredondo F.D."/>
            <person name="Baxter L."/>
            <person name="Bensasson D."/>
            <person name="Beynon J.L."/>
            <person name="Chapman J."/>
            <person name="Damasceno C.M."/>
            <person name="Dorrance A.E."/>
            <person name="Dou D."/>
            <person name="Dickerman A.W."/>
            <person name="Dubchak I.L."/>
            <person name="Garbelotto M."/>
            <person name="Gijzen M."/>
            <person name="Gordon S.G."/>
            <person name="Govers F."/>
            <person name="Grunwald N.J."/>
            <person name="Huang W."/>
            <person name="Ivors K.L."/>
            <person name="Jones R.W."/>
            <person name="Kamoun S."/>
            <person name="Krampis K."/>
            <person name="Lamour K.H."/>
            <person name="Lee M.K."/>
            <person name="McDonald W.H."/>
            <person name="Medina M."/>
            <person name="Meijer H.J."/>
            <person name="Nordberg E.K."/>
            <person name="Maclean D.J."/>
            <person name="Ospina-Giraldo M.D."/>
            <person name="Morris P.F."/>
            <person name="Phuntumart V."/>
            <person name="Putnam N.H."/>
            <person name="Rash S."/>
            <person name="Rose J.K."/>
            <person name="Sakihama Y."/>
            <person name="Salamov A.A."/>
            <person name="Savidor A."/>
            <person name="Scheuring C.F."/>
            <person name="Smith B.M."/>
            <person name="Sobral B.W."/>
            <person name="Terry A."/>
            <person name="Torto-Alalibo T.A."/>
            <person name="Win J."/>
            <person name="Xu Z."/>
            <person name="Zhang H."/>
            <person name="Grigoriev I.V."/>
            <person name="Rokhsar D.S."/>
            <person name="Boore J.L."/>
        </authorList>
    </citation>
    <scope>NUCLEOTIDE SEQUENCE [LARGE SCALE GENOMIC DNA]</scope>
    <source>
        <strain evidence="1 2">P6497</strain>
    </source>
</reference>
<dbReference type="KEGG" id="psoj:PHYSODRAFT_307787"/>
<dbReference type="GeneID" id="20642943"/>
<gene>
    <name evidence="1" type="ORF">PHYSODRAFT_307787</name>
</gene>
<accession>G5AG25</accession>